<evidence type="ECO:0000313" key="2">
    <source>
        <dbReference type="EMBL" id="GBP58456.1"/>
    </source>
</evidence>
<reference evidence="2 3" key="1">
    <citation type="journal article" date="2019" name="Commun. Biol.">
        <title>The bagworm genome reveals a unique fibroin gene that provides high tensile strength.</title>
        <authorList>
            <person name="Kono N."/>
            <person name="Nakamura H."/>
            <person name="Ohtoshi R."/>
            <person name="Tomita M."/>
            <person name="Numata K."/>
            <person name="Arakawa K."/>
        </authorList>
    </citation>
    <scope>NUCLEOTIDE SEQUENCE [LARGE SCALE GENOMIC DNA]</scope>
</reference>
<evidence type="ECO:0000256" key="1">
    <source>
        <dbReference type="SAM" id="MobiDB-lite"/>
    </source>
</evidence>
<protein>
    <submittedName>
        <fullName evidence="2">Uncharacterized protein</fullName>
    </submittedName>
</protein>
<keyword evidence="3" id="KW-1185">Reference proteome</keyword>
<proteinExistence type="predicted"/>
<feature type="compositionally biased region" description="Low complexity" evidence="1">
    <location>
        <begin position="1"/>
        <end position="41"/>
    </location>
</feature>
<name>A0A4C1X3Z2_EUMVA</name>
<accession>A0A4C1X3Z2</accession>
<organism evidence="2 3">
    <name type="scientific">Eumeta variegata</name>
    <name type="common">Bagworm moth</name>
    <name type="synonym">Eumeta japonica</name>
    <dbReference type="NCBI Taxonomy" id="151549"/>
    <lineage>
        <taxon>Eukaryota</taxon>
        <taxon>Metazoa</taxon>
        <taxon>Ecdysozoa</taxon>
        <taxon>Arthropoda</taxon>
        <taxon>Hexapoda</taxon>
        <taxon>Insecta</taxon>
        <taxon>Pterygota</taxon>
        <taxon>Neoptera</taxon>
        <taxon>Endopterygota</taxon>
        <taxon>Lepidoptera</taxon>
        <taxon>Glossata</taxon>
        <taxon>Ditrysia</taxon>
        <taxon>Tineoidea</taxon>
        <taxon>Psychidae</taxon>
        <taxon>Oiketicinae</taxon>
        <taxon>Eumeta</taxon>
    </lineage>
</organism>
<feature type="region of interest" description="Disordered" evidence="1">
    <location>
        <begin position="1"/>
        <end position="45"/>
    </location>
</feature>
<dbReference type="EMBL" id="BGZK01000735">
    <property type="protein sequence ID" value="GBP58456.1"/>
    <property type="molecule type" value="Genomic_DNA"/>
</dbReference>
<evidence type="ECO:0000313" key="3">
    <source>
        <dbReference type="Proteomes" id="UP000299102"/>
    </source>
</evidence>
<comment type="caution">
    <text evidence="2">The sequence shown here is derived from an EMBL/GenBank/DDBJ whole genome shotgun (WGS) entry which is preliminary data.</text>
</comment>
<dbReference type="Proteomes" id="UP000299102">
    <property type="component" value="Unassembled WGS sequence"/>
</dbReference>
<dbReference type="AlphaFoldDB" id="A0A4C1X3Z2"/>
<sequence length="103" mass="10978">MLQDSQPQGQERPGQGGRRAPPHAAHAAPLSARAASRPASHYTLPRTPGLREMIVILFEYTDLVLTAAIDVKHGGGGGAGADALRKLRMPQIASASSRKRKKF</sequence>
<gene>
    <name evidence="2" type="ORF">EVAR_36928_1</name>
</gene>